<dbReference type="PANTHER" id="PTHR42922">
    <property type="entry name" value="PHOSPHATE TRANSPORT SYSTEM PERMEASE PROTEIN PSTA"/>
    <property type="match status" value="1"/>
</dbReference>
<evidence type="ECO:0000256" key="6">
    <source>
        <dbReference type="ARBA" id="ARBA00022592"/>
    </source>
</evidence>
<evidence type="ECO:0000256" key="10">
    <source>
        <dbReference type="RuleBase" id="RU363043"/>
    </source>
</evidence>
<protein>
    <recommendedName>
        <fullName evidence="10">Phosphate transport system permease protein PstA</fullName>
    </recommendedName>
</protein>
<evidence type="ECO:0000256" key="7">
    <source>
        <dbReference type="ARBA" id="ARBA00022692"/>
    </source>
</evidence>
<dbReference type="EMBL" id="RBWV01000009">
    <property type="protein sequence ID" value="RKS80020.1"/>
    <property type="molecule type" value="Genomic_DNA"/>
</dbReference>
<gene>
    <name evidence="12" type="ORF">CLV35_0438</name>
</gene>
<feature type="transmembrane region" description="Helical" evidence="10">
    <location>
        <begin position="21"/>
        <end position="47"/>
    </location>
</feature>
<dbReference type="Pfam" id="PF00528">
    <property type="entry name" value="BPD_transp_1"/>
    <property type="match status" value="1"/>
</dbReference>
<feature type="transmembrane region" description="Helical" evidence="10">
    <location>
        <begin position="53"/>
        <end position="72"/>
    </location>
</feature>
<evidence type="ECO:0000256" key="2">
    <source>
        <dbReference type="ARBA" id="ARBA00004651"/>
    </source>
</evidence>
<organism evidence="12 13">
    <name type="scientific">Motilibacter peucedani</name>
    <dbReference type="NCBI Taxonomy" id="598650"/>
    <lineage>
        <taxon>Bacteria</taxon>
        <taxon>Bacillati</taxon>
        <taxon>Actinomycetota</taxon>
        <taxon>Actinomycetes</taxon>
        <taxon>Motilibacterales</taxon>
        <taxon>Motilibacteraceae</taxon>
        <taxon>Motilibacter</taxon>
    </lineage>
</organism>
<evidence type="ECO:0000313" key="12">
    <source>
        <dbReference type="EMBL" id="RKS80020.1"/>
    </source>
</evidence>
<feature type="transmembrane region" description="Helical" evidence="10">
    <location>
        <begin position="327"/>
        <end position="349"/>
    </location>
</feature>
<comment type="caution">
    <text evidence="12">The sequence shown here is derived from an EMBL/GenBank/DDBJ whole genome shotgun (WGS) entry which is preliminary data.</text>
</comment>
<reference evidence="12 13" key="1">
    <citation type="submission" date="2018-10" db="EMBL/GenBank/DDBJ databases">
        <title>Genomic Encyclopedia of Archaeal and Bacterial Type Strains, Phase II (KMG-II): from individual species to whole genera.</title>
        <authorList>
            <person name="Goeker M."/>
        </authorList>
    </citation>
    <scope>NUCLEOTIDE SEQUENCE [LARGE SCALE GENOMIC DNA]</scope>
    <source>
        <strain evidence="12 13">RP-AC37</strain>
    </source>
</reference>
<dbReference type="SUPFAM" id="SSF161098">
    <property type="entry name" value="MetI-like"/>
    <property type="match status" value="1"/>
</dbReference>
<feature type="domain" description="ABC transmembrane type-1" evidence="11">
    <location>
        <begin position="141"/>
        <end position="345"/>
    </location>
</feature>
<dbReference type="GO" id="GO:0035435">
    <property type="term" value="P:phosphate ion transmembrane transport"/>
    <property type="evidence" value="ECO:0007669"/>
    <property type="project" value="InterPro"/>
</dbReference>
<dbReference type="InParanoid" id="A0A420XTD3"/>
<evidence type="ECO:0000313" key="13">
    <source>
        <dbReference type="Proteomes" id="UP000281955"/>
    </source>
</evidence>
<dbReference type="FunCoup" id="A0A420XTD3">
    <property type="interactions" value="23"/>
</dbReference>
<evidence type="ECO:0000256" key="3">
    <source>
        <dbReference type="ARBA" id="ARBA00007069"/>
    </source>
</evidence>
<proteinExistence type="inferred from homology"/>
<keyword evidence="8 10" id="KW-1133">Transmembrane helix</keyword>
<sequence length="357" mass="38287">MSAVLDASPRERDPQLHTRPLARWMPWAVGGVAVVLGLLVATVLHASARGGRVLVAAVMADALFGVGIYALSSAREGSRRATDRLVTTVVYSCFGLAVLPLVGLLATTVKRGYSRMTPDFFTHSMRGVGPRDDAGGIYHAIVGTVEQVGIASLIAVPLGLLVAVYLVEYGRGALAKAVTFFVDVMTGIPSIVAGLFVFTLFIVILPFHYNGFWGALSLSILMVPTVVRSSEEMLRLVPNELREASFALGVPRWKTILSIVFPTAIAGIITGIMLAVARIIGETAPLVLTTFFTDSINMNPFSGPQVSLPLYVFNQATSSGPYTQQRAWAAALTLILIVLVLNLVARLVAWWRAPKAR</sequence>
<dbReference type="PANTHER" id="PTHR42922:SF1">
    <property type="entry name" value="PHOSPHATE TRANSPORT SYSTEM PERMEASE PROTEIN PSTA"/>
    <property type="match status" value="1"/>
</dbReference>
<dbReference type="InterPro" id="IPR035906">
    <property type="entry name" value="MetI-like_sf"/>
</dbReference>
<name>A0A420XTD3_9ACTN</name>
<dbReference type="GO" id="GO:0005886">
    <property type="term" value="C:plasma membrane"/>
    <property type="evidence" value="ECO:0007669"/>
    <property type="project" value="UniProtKB-SubCell"/>
</dbReference>
<evidence type="ECO:0000259" key="11">
    <source>
        <dbReference type="PROSITE" id="PS50928"/>
    </source>
</evidence>
<dbReference type="NCBIfam" id="TIGR00974">
    <property type="entry name" value="3a0107s02c"/>
    <property type="match status" value="1"/>
</dbReference>
<accession>A0A420XTD3</accession>
<keyword evidence="13" id="KW-1185">Reference proteome</keyword>
<feature type="transmembrane region" description="Helical" evidence="10">
    <location>
        <begin position="148"/>
        <end position="167"/>
    </location>
</feature>
<dbReference type="Gene3D" id="1.10.3720.10">
    <property type="entry name" value="MetI-like"/>
    <property type="match status" value="1"/>
</dbReference>
<dbReference type="Proteomes" id="UP000281955">
    <property type="component" value="Unassembled WGS sequence"/>
</dbReference>
<keyword evidence="5 10" id="KW-1003">Cell membrane</keyword>
<evidence type="ECO:0000256" key="8">
    <source>
        <dbReference type="ARBA" id="ARBA00022989"/>
    </source>
</evidence>
<keyword evidence="9 10" id="KW-0472">Membrane</keyword>
<dbReference type="RefSeq" id="WP_121191761.1">
    <property type="nucleotide sequence ID" value="NZ_RBWV01000009.1"/>
</dbReference>
<keyword evidence="7 10" id="KW-0812">Transmembrane</keyword>
<feature type="transmembrane region" description="Helical" evidence="10">
    <location>
        <begin position="179"/>
        <end position="205"/>
    </location>
</feature>
<evidence type="ECO:0000256" key="5">
    <source>
        <dbReference type="ARBA" id="ARBA00022475"/>
    </source>
</evidence>
<dbReference type="PROSITE" id="PS50928">
    <property type="entry name" value="ABC_TM1"/>
    <property type="match status" value="1"/>
</dbReference>
<comment type="subcellular location">
    <subcellularLocation>
        <location evidence="2 10">Cell membrane</location>
        <topology evidence="2 10">Multi-pass membrane protein</topology>
    </subcellularLocation>
</comment>
<dbReference type="CDD" id="cd06261">
    <property type="entry name" value="TM_PBP2"/>
    <property type="match status" value="1"/>
</dbReference>
<dbReference type="AlphaFoldDB" id="A0A420XTD3"/>
<evidence type="ECO:0000256" key="4">
    <source>
        <dbReference type="ARBA" id="ARBA00022448"/>
    </source>
</evidence>
<dbReference type="InterPro" id="IPR000515">
    <property type="entry name" value="MetI-like"/>
</dbReference>
<dbReference type="OrthoDB" id="9775069at2"/>
<dbReference type="GO" id="GO:0005315">
    <property type="term" value="F:phosphate transmembrane transporter activity"/>
    <property type="evidence" value="ECO:0007669"/>
    <property type="project" value="InterPro"/>
</dbReference>
<feature type="transmembrane region" description="Helical" evidence="10">
    <location>
        <begin position="84"/>
        <end position="106"/>
    </location>
</feature>
<comment type="similarity">
    <text evidence="3 10">Belongs to the binding-protein-dependent transport system permease family. CysTW subfamily.</text>
</comment>
<evidence type="ECO:0000256" key="1">
    <source>
        <dbReference type="ARBA" id="ARBA00003510"/>
    </source>
</evidence>
<dbReference type="InterPro" id="IPR005672">
    <property type="entry name" value="Phosphate_PstA"/>
</dbReference>
<keyword evidence="6" id="KW-0592">Phosphate transport</keyword>
<keyword evidence="4" id="KW-0813">Transport</keyword>
<comment type="function">
    <text evidence="1">Part of the binding-protein-dependent transport system for phosphate; probably responsible for the translocation of the substrate across the membrane.</text>
</comment>
<feature type="transmembrane region" description="Helical" evidence="10">
    <location>
        <begin position="256"/>
        <end position="280"/>
    </location>
</feature>
<evidence type="ECO:0000256" key="9">
    <source>
        <dbReference type="ARBA" id="ARBA00023136"/>
    </source>
</evidence>
<dbReference type="InterPro" id="IPR051408">
    <property type="entry name" value="Phosphate_transprt_permease"/>
</dbReference>